<comment type="caution">
    <text evidence="2">The sequence shown here is derived from an EMBL/GenBank/DDBJ whole genome shotgun (WGS) entry which is preliminary data.</text>
</comment>
<gene>
    <name evidence="2" type="ORF">SNAT2548_LOCUS6658</name>
</gene>
<dbReference type="OrthoDB" id="10490166at2759"/>
<accession>A0A812JHT9</accession>
<name>A0A812JHT9_9DINO</name>
<dbReference type="Gene3D" id="1.10.3290.10">
    <property type="entry name" value="Fido-like domain"/>
    <property type="match status" value="1"/>
</dbReference>
<dbReference type="Proteomes" id="UP000604046">
    <property type="component" value="Unassembled WGS sequence"/>
</dbReference>
<dbReference type="InterPro" id="IPR003812">
    <property type="entry name" value="Fido"/>
</dbReference>
<evidence type="ECO:0000313" key="2">
    <source>
        <dbReference type="EMBL" id="CAE7207061.1"/>
    </source>
</evidence>
<reference evidence="2" key="1">
    <citation type="submission" date="2021-02" db="EMBL/GenBank/DDBJ databases">
        <authorList>
            <person name="Dougan E. K."/>
            <person name="Rhodes N."/>
            <person name="Thang M."/>
            <person name="Chan C."/>
        </authorList>
    </citation>
    <scope>NUCLEOTIDE SEQUENCE</scope>
</reference>
<proteinExistence type="predicted"/>
<dbReference type="PROSITE" id="PS51459">
    <property type="entry name" value="FIDO"/>
    <property type="match status" value="1"/>
</dbReference>
<dbReference type="InterPro" id="IPR036597">
    <property type="entry name" value="Fido-like_dom_sf"/>
</dbReference>
<dbReference type="SUPFAM" id="SSF140931">
    <property type="entry name" value="Fic-like"/>
    <property type="match status" value="1"/>
</dbReference>
<evidence type="ECO:0000259" key="1">
    <source>
        <dbReference type="PROSITE" id="PS51459"/>
    </source>
</evidence>
<evidence type="ECO:0000313" key="3">
    <source>
        <dbReference type="Proteomes" id="UP000604046"/>
    </source>
</evidence>
<dbReference type="Pfam" id="PF02661">
    <property type="entry name" value="Fic"/>
    <property type="match status" value="1"/>
</dbReference>
<dbReference type="AlphaFoldDB" id="A0A812JHT9"/>
<dbReference type="EMBL" id="CAJNDS010000446">
    <property type="protein sequence ID" value="CAE7207061.1"/>
    <property type="molecule type" value="Genomic_DNA"/>
</dbReference>
<protein>
    <recommendedName>
        <fullName evidence="1">Fido domain-containing protein</fullName>
    </recommendedName>
</protein>
<keyword evidence="3" id="KW-1185">Reference proteome</keyword>
<organism evidence="2 3">
    <name type="scientific">Symbiodinium natans</name>
    <dbReference type="NCBI Taxonomy" id="878477"/>
    <lineage>
        <taxon>Eukaryota</taxon>
        <taxon>Sar</taxon>
        <taxon>Alveolata</taxon>
        <taxon>Dinophyceae</taxon>
        <taxon>Suessiales</taxon>
        <taxon>Symbiodiniaceae</taxon>
        <taxon>Symbiodinium</taxon>
    </lineage>
</organism>
<sequence>MAGGYAATAGAKFRRLSGEPIPCSIPARCTVNQARPILAKCVGGGSLRLISESGRFLEGHDEIPEEGNVQVQVASIAPGAWFTLYSSAFAGFDEVALREALTQAWPGDGPEGDYEDVSRVRPEVRDWQDQCQQVLRQAVIQSAGEWADFWTFGQSADSYGDSYVRPPYRTMPPSVDLMVNDVKRWQELLLTLEDDFAQLRSRCGGLGSCEHIETAVAFLLRHSPNFSTDVTWVIGFEMWYRPLATLVRWYLSSAGFEECDSDLLDCVDNAITGFGSYTVPKDAPVVVRRQAAKHLKLQVPEVNSTADWLRERVKLKMSLQSPEPALECGDPHLDFIEAVDASRSPGRAAKMKYALARCREDAWAPLEFRHLEEWREYILGHQVRKGFRQHDAYGKQSRERYPLEDKTKATFLSLLAEANTEEPIELRACRAYLDVLFFHPFDDGNSRLARLVFDFVLTRDGYTLQKVDPVFMFSKSAKDGEGALRLVEMVGKLLAKQRVDWDAPLKAWVAAHPHPGLSWQVNRWFCSQSFPEDVPP</sequence>
<feature type="domain" description="Fido" evidence="1">
    <location>
        <begin position="366"/>
        <end position="511"/>
    </location>
</feature>